<comment type="caution">
    <text evidence="1">The sequence shown here is derived from an EMBL/GenBank/DDBJ whole genome shotgun (WGS) entry which is preliminary data.</text>
</comment>
<organism evidence="1 2">
    <name type="scientific">Nibrella viscosa</name>
    <dbReference type="NCBI Taxonomy" id="1084524"/>
    <lineage>
        <taxon>Bacteria</taxon>
        <taxon>Pseudomonadati</taxon>
        <taxon>Bacteroidota</taxon>
        <taxon>Cytophagia</taxon>
        <taxon>Cytophagales</taxon>
        <taxon>Spirosomataceae</taxon>
        <taxon>Nibrella</taxon>
    </lineage>
</organism>
<reference evidence="2" key="1">
    <citation type="journal article" date="2019" name="Int. J. Syst. Evol. Microbiol.">
        <title>The Global Catalogue of Microorganisms (GCM) 10K type strain sequencing project: providing services to taxonomists for standard genome sequencing and annotation.</title>
        <authorList>
            <consortium name="The Broad Institute Genomics Platform"/>
            <consortium name="The Broad Institute Genome Sequencing Center for Infectious Disease"/>
            <person name="Wu L."/>
            <person name="Ma J."/>
        </authorList>
    </citation>
    <scope>NUCLEOTIDE SEQUENCE [LARGE SCALE GENOMIC DNA]</scope>
    <source>
        <strain evidence="2">JCM 17925</strain>
    </source>
</reference>
<dbReference type="EMBL" id="BAABHB010000003">
    <property type="protein sequence ID" value="GAA4402968.1"/>
    <property type="molecule type" value="Genomic_DNA"/>
</dbReference>
<name>A0ABP8K9U9_9BACT</name>
<accession>A0ABP8K9U9</accession>
<gene>
    <name evidence="1" type="ORF">GCM10023187_18590</name>
</gene>
<dbReference type="Proteomes" id="UP001500936">
    <property type="component" value="Unassembled WGS sequence"/>
</dbReference>
<dbReference type="RefSeq" id="WP_345266280.1">
    <property type="nucleotide sequence ID" value="NZ_BAABHB010000003.1"/>
</dbReference>
<evidence type="ECO:0000313" key="1">
    <source>
        <dbReference type="EMBL" id="GAA4402968.1"/>
    </source>
</evidence>
<evidence type="ECO:0008006" key="3">
    <source>
        <dbReference type="Google" id="ProtNLM"/>
    </source>
</evidence>
<protein>
    <recommendedName>
        <fullName evidence="3">Glycosyl transferases group 1</fullName>
    </recommendedName>
</protein>
<keyword evidence="2" id="KW-1185">Reference proteome</keyword>
<sequence>MATLVIGSYMVRYPLGGNLSWALQYLVGFKELGHEVYMVEKYAYPDSCYDPVKGVLSDDCTYGLNVVSDLLARYGLENNWCYVEKGDIYHGLSREQVNAVFRRADVYIESGAHGSWEEESALAGLRVYIDVDPAYSHFKWQQEKDENIPLPTYDRYFTNGMNVGKDHNIIPTGGIDWGYIFNPVNTRLFSRLAPPAAAPYSTIMNWKSYDCVTYKGVVYGHKDIEFEKFMALPRLVDTPLEVAVSGLEEDKERILREKGWSITNAQRVTFTFDTFRQYLYGCRGEFSVCKNMYTATDSGWFSDKSAAYLASGRPVVVQDTGFSRHLPVGEGLFAVNDVAEAQEAIEAIERNYQWHRDKAFEIACEYLEAKNVLRKFLDELGL</sequence>
<proteinExistence type="predicted"/>
<evidence type="ECO:0000313" key="2">
    <source>
        <dbReference type="Proteomes" id="UP001500936"/>
    </source>
</evidence>